<comment type="catalytic activity">
    <reaction evidence="7">
        <text>adenosine + H2O + H(+) = inosine + NH4(+)</text>
        <dbReference type="Rhea" id="RHEA:24408"/>
        <dbReference type="ChEBI" id="CHEBI:15377"/>
        <dbReference type="ChEBI" id="CHEBI:15378"/>
        <dbReference type="ChEBI" id="CHEBI:16335"/>
        <dbReference type="ChEBI" id="CHEBI:17596"/>
        <dbReference type="ChEBI" id="CHEBI:28938"/>
        <dbReference type="EC" id="3.5.4.4"/>
    </reaction>
    <physiologicalReaction direction="left-to-right" evidence="7">
        <dbReference type="Rhea" id="RHEA:24409"/>
    </physiologicalReaction>
</comment>
<evidence type="ECO:0000256" key="1">
    <source>
        <dbReference type="ARBA" id="ARBA00000553"/>
    </source>
</evidence>
<dbReference type="InterPro" id="IPR038371">
    <property type="entry name" value="Cu_polyphenol_OxRdtase_sf"/>
</dbReference>
<evidence type="ECO:0000256" key="9">
    <source>
        <dbReference type="ARBA" id="ARBA00049893"/>
    </source>
</evidence>
<evidence type="ECO:0000313" key="11">
    <source>
        <dbReference type="Proteomes" id="UP000518887"/>
    </source>
</evidence>
<evidence type="ECO:0000256" key="4">
    <source>
        <dbReference type="ARBA" id="ARBA00022723"/>
    </source>
</evidence>
<sequence length="279" mass="31260">MINTISIKKELESSNSQESKYFSFFFYYNGIPLESTEKESHALWGMTLLKAGSMRFRWNETNENRTESLKKIFPDKKITPLELIHSKTVFEAKDEGDTEKLQGDGIVTKNPLLIPTVTVADCLPIFLYDHEKKAIGAFHSGWKGTGIVGAGVEKMIELYGSKRENISAAIGPHIGDCCYFVDQERAEYFVKNFGKKCVTKAGDKFMLSLTEANLSVLKNAGIKEENIVVARDCTCCTKFENGENIFGSFRRQAAFLPPEVDADTRSRSMTVQAAFVTLN</sequence>
<dbReference type="EMBL" id="JACHFQ010000005">
    <property type="protein sequence ID" value="MBB5226348.1"/>
    <property type="molecule type" value="Genomic_DNA"/>
</dbReference>
<comment type="caution">
    <text evidence="10">The sequence shown here is derived from an EMBL/GenBank/DDBJ whole genome shotgun (WGS) entry which is preliminary data.</text>
</comment>
<evidence type="ECO:0008006" key="12">
    <source>
        <dbReference type="Google" id="ProtNLM"/>
    </source>
</evidence>
<dbReference type="Pfam" id="PF02578">
    <property type="entry name" value="Cu-oxidase_4"/>
    <property type="match status" value="1"/>
</dbReference>
<organism evidence="10 11">
    <name type="scientific">Treponema ruminis</name>
    <dbReference type="NCBI Taxonomy" id="744515"/>
    <lineage>
        <taxon>Bacteria</taxon>
        <taxon>Pseudomonadati</taxon>
        <taxon>Spirochaetota</taxon>
        <taxon>Spirochaetia</taxon>
        <taxon>Spirochaetales</taxon>
        <taxon>Treponemataceae</taxon>
        <taxon>Treponema</taxon>
    </lineage>
</organism>
<keyword evidence="5" id="KW-0378">Hydrolase</keyword>
<dbReference type="GO" id="GO:0017061">
    <property type="term" value="F:S-methyl-5-thioadenosine phosphorylase activity"/>
    <property type="evidence" value="ECO:0007669"/>
    <property type="project" value="UniProtKB-EC"/>
</dbReference>
<keyword evidence="4" id="KW-0479">Metal-binding</keyword>
<dbReference type="Gene3D" id="3.60.140.10">
    <property type="entry name" value="CNF1/YfiH-like putative cysteine hydrolases"/>
    <property type="match status" value="1"/>
</dbReference>
<comment type="catalytic activity">
    <reaction evidence="9">
        <text>S-methyl-5'-thioadenosine + phosphate = 5-(methylsulfanyl)-alpha-D-ribose 1-phosphate + adenine</text>
        <dbReference type="Rhea" id="RHEA:11852"/>
        <dbReference type="ChEBI" id="CHEBI:16708"/>
        <dbReference type="ChEBI" id="CHEBI:17509"/>
        <dbReference type="ChEBI" id="CHEBI:43474"/>
        <dbReference type="ChEBI" id="CHEBI:58533"/>
        <dbReference type="EC" id="2.4.2.28"/>
    </reaction>
    <physiologicalReaction direction="left-to-right" evidence="9">
        <dbReference type="Rhea" id="RHEA:11853"/>
    </physiologicalReaction>
</comment>
<dbReference type="AlphaFoldDB" id="A0A7W8G9I4"/>
<comment type="similarity">
    <text evidence="2">Belongs to the purine nucleoside phosphorylase YfiH/LACC1 family.</text>
</comment>
<keyword evidence="6" id="KW-0862">Zinc</keyword>
<evidence type="ECO:0000256" key="2">
    <source>
        <dbReference type="ARBA" id="ARBA00007353"/>
    </source>
</evidence>
<accession>A0A7W8G9I4</accession>
<dbReference type="InterPro" id="IPR011324">
    <property type="entry name" value="Cytotoxic_necrot_fac-like_cat"/>
</dbReference>
<evidence type="ECO:0000256" key="3">
    <source>
        <dbReference type="ARBA" id="ARBA00022679"/>
    </source>
</evidence>
<evidence type="ECO:0000313" key="10">
    <source>
        <dbReference type="EMBL" id="MBB5226348.1"/>
    </source>
</evidence>
<proteinExistence type="inferred from homology"/>
<dbReference type="PANTHER" id="PTHR30616:SF2">
    <property type="entry name" value="PURINE NUCLEOSIDE PHOSPHORYLASE LACC1"/>
    <property type="match status" value="1"/>
</dbReference>
<dbReference type="SUPFAM" id="SSF64438">
    <property type="entry name" value="CNF1/YfiH-like putative cysteine hydrolases"/>
    <property type="match status" value="1"/>
</dbReference>
<dbReference type="CDD" id="cd16833">
    <property type="entry name" value="YfiH"/>
    <property type="match status" value="1"/>
</dbReference>
<dbReference type="PANTHER" id="PTHR30616">
    <property type="entry name" value="UNCHARACTERIZED PROTEIN YFIH"/>
    <property type="match status" value="1"/>
</dbReference>
<dbReference type="GO" id="GO:0016787">
    <property type="term" value="F:hydrolase activity"/>
    <property type="evidence" value="ECO:0007669"/>
    <property type="project" value="UniProtKB-KW"/>
</dbReference>
<evidence type="ECO:0000256" key="6">
    <source>
        <dbReference type="ARBA" id="ARBA00022833"/>
    </source>
</evidence>
<dbReference type="RefSeq" id="WP_184659519.1">
    <property type="nucleotide sequence ID" value="NZ_CP031518.1"/>
</dbReference>
<comment type="catalytic activity">
    <reaction evidence="8">
        <text>adenosine + phosphate = alpha-D-ribose 1-phosphate + adenine</text>
        <dbReference type="Rhea" id="RHEA:27642"/>
        <dbReference type="ChEBI" id="CHEBI:16335"/>
        <dbReference type="ChEBI" id="CHEBI:16708"/>
        <dbReference type="ChEBI" id="CHEBI:43474"/>
        <dbReference type="ChEBI" id="CHEBI:57720"/>
        <dbReference type="EC" id="2.4.2.1"/>
    </reaction>
    <physiologicalReaction direction="left-to-right" evidence="8">
        <dbReference type="Rhea" id="RHEA:27643"/>
    </physiologicalReaction>
</comment>
<name>A0A7W8G9I4_9SPIR</name>
<evidence type="ECO:0000256" key="8">
    <source>
        <dbReference type="ARBA" id="ARBA00048968"/>
    </source>
</evidence>
<keyword evidence="3" id="KW-0808">Transferase</keyword>
<gene>
    <name evidence="10" type="ORF">HNP76_001721</name>
</gene>
<protein>
    <recommendedName>
        <fullName evidence="12">Purine nucleoside phosphorylase</fullName>
    </recommendedName>
</protein>
<evidence type="ECO:0000256" key="7">
    <source>
        <dbReference type="ARBA" id="ARBA00047989"/>
    </source>
</evidence>
<comment type="catalytic activity">
    <reaction evidence="1">
        <text>inosine + phosphate = alpha-D-ribose 1-phosphate + hypoxanthine</text>
        <dbReference type="Rhea" id="RHEA:27646"/>
        <dbReference type="ChEBI" id="CHEBI:17368"/>
        <dbReference type="ChEBI" id="CHEBI:17596"/>
        <dbReference type="ChEBI" id="CHEBI:43474"/>
        <dbReference type="ChEBI" id="CHEBI:57720"/>
        <dbReference type="EC" id="2.4.2.1"/>
    </reaction>
    <physiologicalReaction direction="left-to-right" evidence="1">
        <dbReference type="Rhea" id="RHEA:27647"/>
    </physiologicalReaction>
</comment>
<reference evidence="10 11" key="1">
    <citation type="submission" date="2020-08" db="EMBL/GenBank/DDBJ databases">
        <title>Genomic Encyclopedia of Type Strains, Phase IV (KMG-IV): sequencing the most valuable type-strain genomes for metagenomic binning, comparative biology and taxonomic classification.</title>
        <authorList>
            <person name="Goeker M."/>
        </authorList>
    </citation>
    <scope>NUCLEOTIDE SEQUENCE [LARGE SCALE GENOMIC DNA]</scope>
    <source>
        <strain evidence="10 11">DSM 103462</strain>
    </source>
</reference>
<evidence type="ECO:0000256" key="5">
    <source>
        <dbReference type="ARBA" id="ARBA00022801"/>
    </source>
</evidence>
<keyword evidence="11" id="KW-1185">Reference proteome</keyword>
<dbReference type="GO" id="GO:0005507">
    <property type="term" value="F:copper ion binding"/>
    <property type="evidence" value="ECO:0007669"/>
    <property type="project" value="TreeGrafter"/>
</dbReference>
<dbReference type="InterPro" id="IPR003730">
    <property type="entry name" value="Cu_polyphenol_OxRdtase"/>
</dbReference>
<dbReference type="Proteomes" id="UP000518887">
    <property type="component" value="Unassembled WGS sequence"/>
</dbReference>